<sequence length="373" mass="41204">MLGFDACLEGLRLSLGASLCRDLPQHSKILCNSNEIFEQLSSIIKKAPKLCRSHVDQANALLIATRYIDSLLQITEAPKRSSQWGVYTDMLLGSIQYSLISLNSSMVNPIQFPGFDHVLEKIPDNSLAQFALIFNISSHLSIEFSKSLFCELITTLLCPDNYRSMQIAQLKLLTSLMMGLPPVEAWFPLDNLLKFEAFLTASMLDIANEAFFNENFVCALGELYLCSPFLLSRSGSLFVQLIENSIFLTLSVKSLWRLKFRDAIHPRRQSRAYHRLGSLDPHPANTDDCSGAENKLGSEHIDTSAAVTTGGIAPLDNQICSSSAATENRHEKVSELSLREPFLSNAAIAKDPASKDSASEMSDADYSLVTDVV</sequence>
<reference evidence="2 3" key="1">
    <citation type="submission" date="2014-04" db="EMBL/GenBank/DDBJ databases">
        <title>A new species of microsporidia sheds light on the evolution of extreme parasitism.</title>
        <authorList>
            <person name="Haag K.L."/>
            <person name="James T.Y."/>
            <person name="Larsson R."/>
            <person name="Schaer T.M."/>
            <person name="Refardt D."/>
            <person name="Pombert J.-F."/>
            <person name="Ebert D."/>
        </authorList>
    </citation>
    <scope>NUCLEOTIDE SEQUENCE [LARGE SCALE GENOMIC DNA]</scope>
    <source>
        <strain evidence="2 3">UGP3</strain>
        <tissue evidence="2">Spores</tissue>
    </source>
</reference>
<gene>
    <name evidence="2" type="ORF">DI09_110p30</name>
</gene>
<evidence type="ECO:0000313" key="2">
    <source>
        <dbReference type="EMBL" id="KGG53093.1"/>
    </source>
</evidence>
<feature type="region of interest" description="Disordered" evidence="1">
    <location>
        <begin position="350"/>
        <end position="373"/>
    </location>
</feature>
<dbReference type="VEuPathDB" id="MicrosporidiaDB:DI09_110p30"/>
<keyword evidence="3" id="KW-1185">Reference proteome</keyword>
<proteinExistence type="predicted"/>
<evidence type="ECO:0000313" key="3">
    <source>
        <dbReference type="Proteomes" id="UP000029725"/>
    </source>
</evidence>
<dbReference type="RefSeq" id="XP_013239529.1">
    <property type="nucleotide sequence ID" value="XM_013384075.1"/>
</dbReference>
<organism evidence="2 3">
    <name type="scientific">Mitosporidium daphniae</name>
    <dbReference type="NCBI Taxonomy" id="1485682"/>
    <lineage>
        <taxon>Eukaryota</taxon>
        <taxon>Fungi</taxon>
        <taxon>Fungi incertae sedis</taxon>
        <taxon>Microsporidia</taxon>
        <taxon>Mitosporidium</taxon>
    </lineage>
</organism>
<dbReference type="GeneID" id="25258017"/>
<dbReference type="AlphaFoldDB" id="A0A098VVC7"/>
<protein>
    <submittedName>
        <fullName evidence="2">Uncharacterized protein</fullName>
    </submittedName>
</protein>
<name>A0A098VVC7_9MICR</name>
<evidence type="ECO:0000256" key="1">
    <source>
        <dbReference type="SAM" id="MobiDB-lite"/>
    </source>
</evidence>
<accession>A0A098VVC7</accession>
<comment type="caution">
    <text evidence="2">The sequence shown here is derived from an EMBL/GenBank/DDBJ whole genome shotgun (WGS) entry which is preliminary data.</text>
</comment>
<dbReference type="Proteomes" id="UP000029725">
    <property type="component" value="Unassembled WGS sequence"/>
</dbReference>
<dbReference type="EMBL" id="JMKJ01000012">
    <property type="protein sequence ID" value="KGG53093.1"/>
    <property type="molecule type" value="Genomic_DNA"/>
</dbReference>
<dbReference type="HOGENOM" id="CLU_742034_0_0_1"/>